<evidence type="ECO:0000313" key="3">
    <source>
        <dbReference type="Proteomes" id="UP000630718"/>
    </source>
</evidence>
<dbReference type="Pfam" id="PF04865">
    <property type="entry name" value="Baseplate_J"/>
    <property type="match status" value="1"/>
</dbReference>
<protein>
    <recommendedName>
        <fullName evidence="1">Baseplate protein J-like barrel domain-containing protein</fullName>
    </recommendedName>
</protein>
<name>A0A919AE61_9ACTN</name>
<evidence type="ECO:0000313" key="2">
    <source>
        <dbReference type="EMBL" id="GHE97740.1"/>
    </source>
</evidence>
<proteinExistence type="predicted"/>
<comment type="caution">
    <text evidence="2">The sequence shown here is derived from an EMBL/GenBank/DDBJ whole genome shotgun (WGS) entry which is preliminary data.</text>
</comment>
<dbReference type="InterPro" id="IPR006949">
    <property type="entry name" value="Barrel_Baseplate_J-like"/>
</dbReference>
<keyword evidence="3" id="KW-1185">Reference proteome</keyword>
<gene>
    <name evidence="2" type="ORF">GCM10018772_22570</name>
</gene>
<feature type="domain" description="Baseplate protein J-like barrel" evidence="1">
    <location>
        <begin position="103"/>
        <end position="171"/>
    </location>
</feature>
<reference evidence="2" key="2">
    <citation type="submission" date="2020-09" db="EMBL/GenBank/DDBJ databases">
        <authorList>
            <person name="Sun Q."/>
            <person name="Ohkuma M."/>
        </authorList>
    </citation>
    <scope>NUCLEOTIDE SEQUENCE</scope>
    <source>
        <strain evidence="2">JCM 4477</strain>
    </source>
</reference>
<dbReference type="RefSeq" id="WP_190204039.1">
    <property type="nucleotide sequence ID" value="NZ_BNBI01000004.1"/>
</dbReference>
<reference evidence="2" key="1">
    <citation type="journal article" date="2014" name="Int. J. Syst. Evol. Microbiol.">
        <title>Complete genome sequence of Corynebacterium casei LMG S-19264T (=DSM 44701T), isolated from a smear-ripened cheese.</title>
        <authorList>
            <consortium name="US DOE Joint Genome Institute (JGI-PGF)"/>
            <person name="Walter F."/>
            <person name="Albersmeier A."/>
            <person name="Kalinowski J."/>
            <person name="Ruckert C."/>
        </authorList>
    </citation>
    <scope>NUCLEOTIDE SEQUENCE</scope>
    <source>
        <strain evidence="2">JCM 4477</strain>
    </source>
</reference>
<dbReference type="Proteomes" id="UP000630718">
    <property type="component" value="Unassembled WGS sequence"/>
</dbReference>
<dbReference type="EMBL" id="BNBI01000004">
    <property type="protein sequence ID" value="GHE97740.1"/>
    <property type="molecule type" value="Genomic_DNA"/>
</dbReference>
<organism evidence="2 3">
    <name type="scientific">Streptomyces fumanus</name>
    <dbReference type="NCBI Taxonomy" id="67302"/>
    <lineage>
        <taxon>Bacteria</taxon>
        <taxon>Bacillati</taxon>
        <taxon>Actinomycetota</taxon>
        <taxon>Actinomycetes</taxon>
        <taxon>Kitasatosporales</taxon>
        <taxon>Streptomycetaceae</taxon>
        <taxon>Streptomyces</taxon>
    </lineage>
</organism>
<accession>A0A919AE61</accession>
<evidence type="ECO:0000259" key="1">
    <source>
        <dbReference type="Pfam" id="PF04865"/>
    </source>
</evidence>
<dbReference type="AlphaFoldDB" id="A0A919AE61"/>
<sequence length="438" mass="47370">MTEYGVTRDGFVVKGIDAIMDDTRERARQMWATLGLTADLSATSPLTKLIEAAAMEDAELWKRLQDYYYSGYVSTATGDSLDLLGKDVGLPRRDLFATGKVTLSLTGGLPGRTYVVPEGIVLVAPSLGQSFATTATAELTAAAPARDVPVQALARGTDGNAKKDKITAIDPAYRAAYLADFGPADVTVHNAADLTGGERHEDDDTYRGRQLGIARTVWTSEAVQQAVLDVDGVVDVLVSDPFGGVDVSQSVFDEFSFAERLFSAERRIGEPYTFDVVVAHDYRWPWRTTGAVPGLFERVRKVLEEVRPPGVHPNVLEADHIDVGVRALVVVERGSDEAALDRAIRSRLAGALGTLRLGGDVLYSQVVRTVVEVEGVLDVQRLHLRRHPAAFGRITFGEVVFQTTSVDAAVGQNLVMGPTELPVFRPDAALHDLELVTP</sequence>